<keyword evidence="7" id="KW-0547">Nucleotide-binding</keyword>
<dbReference type="PANTHER" id="PTHR42795:SF1">
    <property type="entry name" value="ALANINE DEHYDROGENASE"/>
    <property type="match status" value="1"/>
</dbReference>
<evidence type="ECO:0000259" key="10">
    <source>
        <dbReference type="SMART" id="SM01003"/>
    </source>
</evidence>
<dbReference type="InterPro" id="IPR036291">
    <property type="entry name" value="NAD(P)-bd_dom_sf"/>
</dbReference>
<evidence type="ECO:0000313" key="13">
    <source>
        <dbReference type="Proteomes" id="UP000037784"/>
    </source>
</evidence>
<dbReference type="EMBL" id="BBZA01000255">
    <property type="protein sequence ID" value="GAP64395.1"/>
    <property type="molecule type" value="Genomic_DNA"/>
</dbReference>
<sequence length="368" mass="38934">MDIGVPKEVRLMEQRVALTPAAADALVRAGHRVFVQHGAGEGAGFPDSAYEAVGATIVYTAEEAYGRADLVVKVARPTEAEYRYFRPGQVIMAFFHLAVASPDLLETLQADGLTAIAYETIETDDGFLPVLHPTSILAGRMAPLIAGQLLESTNGGRGILLSGIPGTPPAAVVILGAGTLGRNAAQAFCGLGAQVTVLDQNLRTLQELDRILGQRVSTMLATPYNIAKAVSFADVLIGAVSVPGARAPILVSREMVKTMRPRAVIIDFSIDSGGCIETSRPTNHVHPFYIEENVIHYAVPNVPARVARTGSYALANAALPFIQEIADKGLAMALEQTPALQRGVNVWQGKLANARVAAALGREVEVTL</sequence>
<evidence type="ECO:0000256" key="5">
    <source>
        <dbReference type="PIRNR" id="PIRNR000183"/>
    </source>
</evidence>
<feature type="binding site" evidence="7">
    <location>
        <position position="135"/>
    </location>
    <ligand>
        <name>NAD(+)</name>
        <dbReference type="ChEBI" id="CHEBI:57540"/>
    </ligand>
</feature>
<organism evidence="11 13">
    <name type="scientific">Ardenticatena maritima</name>
    <dbReference type="NCBI Taxonomy" id="872965"/>
    <lineage>
        <taxon>Bacteria</taxon>
        <taxon>Bacillati</taxon>
        <taxon>Chloroflexota</taxon>
        <taxon>Ardenticatenia</taxon>
        <taxon>Ardenticatenales</taxon>
        <taxon>Ardenticatenaceae</taxon>
        <taxon>Ardenticatena</taxon>
    </lineage>
</organism>
<dbReference type="Pfam" id="PF05222">
    <property type="entry name" value="AlaDh_PNT_N"/>
    <property type="match status" value="1"/>
</dbReference>
<comment type="pathway">
    <text evidence="1">Amino-acid degradation; L-alanine degradation via dehydrogenase pathway; NH(3) and pyruvate from L-alanine: step 1/1.</text>
</comment>
<feature type="active site" description="Proton donor/acceptor" evidence="6">
    <location>
        <position position="96"/>
    </location>
</feature>
<name>A0A0M8K9B6_9CHLR</name>
<gene>
    <name evidence="11" type="primary">ald</name>
    <name evidence="11" type="ORF">ARMA_2818</name>
    <name evidence="12" type="ORF">SE16_01195</name>
</gene>
<evidence type="ECO:0000256" key="1">
    <source>
        <dbReference type="ARBA" id="ARBA00005206"/>
    </source>
</evidence>
<dbReference type="CDD" id="cd05305">
    <property type="entry name" value="L-AlaDH"/>
    <property type="match status" value="1"/>
</dbReference>
<accession>A0A0M8K9B6</accession>
<dbReference type="GO" id="GO:0005886">
    <property type="term" value="C:plasma membrane"/>
    <property type="evidence" value="ECO:0007669"/>
    <property type="project" value="TreeGrafter"/>
</dbReference>
<keyword evidence="4 5" id="KW-0560">Oxidoreductase</keyword>
<dbReference type="InterPro" id="IPR008141">
    <property type="entry name" value="Ala_DH"/>
</dbReference>
<dbReference type="Gene3D" id="3.40.50.720">
    <property type="entry name" value="NAD(P)-binding Rossmann-like Domain"/>
    <property type="match status" value="2"/>
</dbReference>
<reference evidence="12 14" key="2">
    <citation type="submission" date="2015-07" db="EMBL/GenBank/DDBJ databases">
        <title>Whole genome sequence of Ardenticatena maritima DSM 23922.</title>
        <authorList>
            <person name="Hemp J."/>
            <person name="Ward L.M."/>
            <person name="Pace L.A."/>
            <person name="Fischer W.W."/>
        </authorList>
    </citation>
    <scope>NUCLEOTIDE SEQUENCE [LARGE SCALE GENOMIC DNA]</scope>
    <source>
        <strain evidence="12 14">110S</strain>
    </source>
</reference>
<dbReference type="SUPFAM" id="SSF51735">
    <property type="entry name" value="NAD(P)-binding Rossmann-fold domains"/>
    <property type="match status" value="1"/>
</dbReference>
<feature type="binding site" evidence="7">
    <location>
        <position position="199"/>
    </location>
    <ligand>
        <name>NAD(+)</name>
        <dbReference type="ChEBI" id="CHEBI:57540"/>
    </ligand>
</feature>
<dbReference type="PATRIC" id="fig|872965.6.peg.181"/>
<keyword evidence="8" id="KW-0479">Metal-binding</keyword>
<reference evidence="13" key="3">
    <citation type="submission" date="2015-08" db="EMBL/GenBank/DDBJ databases">
        <title>Draft Genome Sequence of a Heterotrophic Facultative Anaerobic Bacterium Ardenticatena maritima Strain 110S.</title>
        <authorList>
            <person name="Kawaichi S."/>
            <person name="Yoshida T."/>
            <person name="Sako Y."/>
            <person name="Nakamura R."/>
        </authorList>
    </citation>
    <scope>NUCLEOTIDE SEQUENCE [LARGE SCALE GENOMIC DNA]</scope>
    <source>
        <strain evidence="13">110S</strain>
    </source>
</reference>
<comment type="similarity">
    <text evidence="2 5">Belongs to the AlaDH/PNT family.</text>
</comment>
<dbReference type="SMART" id="SM01003">
    <property type="entry name" value="AlaDh_PNT_N"/>
    <property type="match status" value="1"/>
</dbReference>
<feature type="active site" description="Proton donor/acceptor" evidence="6">
    <location>
        <position position="271"/>
    </location>
</feature>
<feature type="binding site" evidence="7">
    <location>
        <position position="280"/>
    </location>
    <ligand>
        <name>NAD(+)</name>
        <dbReference type="ChEBI" id="CHEBI:57540"/>
    </ligand>
</feature>
<dbReference type="EMBL" id="LGKN01000003">
    <property type="protein sequence ID" value="KPL89158.1"/>
    <property type="molecule type" value="Genomic_DNA"/>
</dbReference>
<comment type="cofactor">
    <cofactor evidence="8">
        <name>Mg(2+)</name>
        <dbReference type="ChEBI" id="CHEBI:18420"/>
    </cofactor>
    <text evidence="8">Binds 1 Mg(2+) ion per subunit.</text>
</comment>
<dbReference type="EC" id="1.4.1.1" evidence="3 5"/>
<dbReference type="NCBIfam" id="TIGR00518">
    <property type="entry name" value="alaDH"/>
    <property type="match status" value="1"/>
</dbReference>
<dbReference type="PIRSF" id="PIRSF000183">
    <property type="entry name" value="Alanine_dh"/>
    <property type="match status" value="1"/>
</dbReference>
<dbReference type="STRING" id="872965.SE16_01195"/>
<dbReference type="InterPro" id="IPR007698">
    <property type="entry name" value="AlaDH/PNT_NAD(H)-bd"/>
</dbReference>
<dbReference type="Proteomes" id="UP000050502">
    <property type="component" value="Unassembled WGS sequence"/>
</dbReference>
<reference evidence="11 13" key="1">
    <citation type="journal article" date="2015" name="Genome Announc.">
        <title>Draft Genome Sequence of a Heterotrophic Facultative Anaerobic Thermophilic Bacterium, Ardenticatena maritima Strain 110ST.</title>
        <authorList>
            <person name="Kawaichi S."/>
            <person name="Yoshida T."/>
            <person name="Sako Y."/>
            <person name="Nakamura R."/>
        </authorList>
    </citation>
    <scope>NUCLEOTIDE SEQUENCE [LARGE SCALE GENOMIC DNA]</scope>
    <source>
        <strain evidence="11 13">110S</strain>
    </source>
</reference>
<evidence type="ECO:0000256" key="2">
    <source>
        <dbReference type="ARBA" id="ARBA00005689"/>
    </source>
</evidence>
<evidence type="ECO:0000256" key="4">
    <source>
        <dbReference type="ARBA" id="ARBA00023002"/>
    </source>
</evidence>
<dbReference type="InterPro" id="IPR007886">
    <property type="entry name" value="AlaDH/PNT_N"/>
</dbReference>
<dbReference type="Pfam" id="PF01262">
    <property type="entry name" value="AlaDh_PNT_C"/>
    <property type="match status" value="1"/>
</dbReference>
<comment type="catalytic activity">
    <reaction evidence="5">
        <text>L-alanine + NAD(+) + H2O = pyruvate + NH4(+) + NADH + H(+)</text>
        <dbReference type="Rhea" id="RHEA:18405"/>
        <dbReference type="ChEBI" id="CHEBI:15361"/>
        <dbReference type="ChEBI" id="CHEBI:15377"/>
        <dbReference type="ChEBI" id="CHEBI:15378"/>
        <dbReference type="ChEBI" id="CHEBI:28938"/>
        <dbReference type="ChEBI" id="CHEBI:57540"/>
        <dbReference type="ChEBI" id="CHEBI:57945"/>
        <dbReference type="ChEBI" id="CHEBI:57972"/>
        <dbReference type="EC" id="1.4.1.1"/>
    </reaction>
</comment>
<evidence type="ECO:0000313" key="12">
    <source>
        <dbReference type="EMBL" id="KPL89158.1"/>
    </source>
</evidence>
<dbReference type="GO" id="GO:0000286">
    <property type="term" value="F:alanine dehydrogenase activity"/>
    <property type="evidence" value="ECO:0007669"/>
    <property type="project" value="UniProtKB-UniRule"/>
</dbReference>
<dbReference type="OrthoDB" id="9804592at2"/>
<evidence type="ECO:0000259" key="9">
    <source>
        <dbReference type="SMART" id="SM01002"/>
    </source>
</evidence>
<dbReference type="GO" id="GO:0042853">
    <property type="term" value="P:L-alanine catabolic process"/>
    <property type="evidence" value="ECO:0007669"/>
    <property type="project" value="InterPro"/>
</dbReference>
<dbReference type="PANTHER" id="PTHR42795">
    <property type="entry name" value="ALANINE DEHYDROGENASE"/>
    <property type="match status" value="1"/>
</dbReference>
<evidence type="ECO:0000256" key="6">
    <source>
        <dbReference type="PIRSR" id="PIRSR000183-1"/>
    </source>
</evidence>
<proteinExistence type="inferred from homology"/>
<evidence type="ECO:0000256" key="3">
    <source>
        <dbReference type="ARBA" id="ARBA00012897"/>
    </source>
</evidence>
<evidence type="ECO:0000256" key="8">
    <source>
        <dbReference type="PIRSR" id="PIRSR000183-4"/>
    </source>
</evidence>
<dbReference type="GO" id="GO:0000166">
    <property type="term" value="F:nucleotide binding"/>
    <property type="evidence" value="ECO:0007669"/>
    <property type="project" value="UniProtKB-KW"/>
</dbReference>
<protein>
    <recommendedName>
        <fullName evidence="3 5">Alanine dehydrogenase</fullName>
        <ecNumber evidence="3 5">1.4.1.1</ecNumber>
    </recommendedName>
</protein>
<evidence type="ECO:0000313" key="11">
    <source>
        <dbReference type="EMBL" id="GAP64395.1"/>
    </source>
</evidence>
<dbReference type="InParanoid" id="A0A0M8K9B6"/>
<dbReference type="RefSeq" id="WP_054494081.1">
    <property type="nucleotide sequence ID" value="NZ_BBZA01000255.1"/>
</dbReference>
<dbReference type="GO" id="GO:0046872">
    <property type="term" value="F:metal ion binding"/>
    <property type="evidence" value="ECO:0007669"/>
    <property type="project" value="UniProtKB-KW"/>
</dbReference>
<feature type="domain" description="Alanine dehydrogenase/pyridine nucleotide transhydrogenase NAD(H)-binding" evidence="9">
    <location>
        <begin position="150"/>
        <end position="298"/>
    </location>
</feature>
<comment type="caution">
    <text evidence="11">The sequence shown here is derived from an EMBL/GenBank/DDBJ whole genome shotgun (WGS) entry which is preliminary data.</text>
</comment>
<dbReference type="SUPFAM" id="SSF52283">
    <property type="entry name" value="Formate/glycerate dehydrogenase catalytic domain-like"/>
    <property type="match status" value="1"/>
</dbReference>
<dbReference type="Proteomes" id="UP000037784">
    <property type="component" value="Unassembled WGS sequence"/>
</dbReference>
<evidence type="ECO:0000313" key="14">
    <source>
        <dbReference type="Proteomes" id="UP000050502"/>
    </source>
</evidence>
<keyword evidence="5 7" id="KW-0520">NAD</keyword>
<keyword evidence="8" id="KW-0460">Magnesium</keyword>
<feature type="binding site" evidence="8">
    <location>
        <position position="324"/>
    </location>
    <ligand>
        <name>Mg(2+)</name>
        <dbReference type="ChEBI" id="CHEBI:18420"/>
    </ligand>
</feature>
<dbReference type="SMART" id="SM01002">
    <property type="entry name" value="AlaDh_PNT_C"/>
    <property type="match status" value="1"/>
</dbReference>
<dbReference type="AlphaFoldDB" id="A0A0M8K9B6"/>
<feature type="domain" description="Alanine dehydrogenase/pyridine nucleotide transhydrogenase N-terminal" evidence="10">
    <location>
        <begin position="4"/>
        <end position="138"/>
    </location>
</feature>
<keyword evidence="13" id="KW-1185">Reference proteome</keyword>
<evidence type="ECO:0000256" key="7">
    <source>
        <dbReference type="PIRSR" id="PIRSR000183-3"/>
    </source>
</evidence>